<keyword evidence="3" id="KW-1185">Reference proteome</keyword>
<sequence length="103" mass="11415">MSYIRELSTLQVNSSVVEGTAGSRVWAVSWNHNGSLLASCGDDKTVRIWKRIAGRPYLECSTTIDDSHSRAVRCVQFSHCGRYLASASFDASVVIYSRDELVI</sequence>
<dbReference type="PROSITE" id="PS50082">
    <property type="entry name" value="WD_REPEATS_2"/>
    <property type="match status" value="2"/>
</dbReference>
<evidence type="ECO:0000256" key="1">
    <source>
        <dbReference type="PROSITE-ProRule" id="PRU00221"/>
    </source>
</evidence>
<comment type="caution">
    <text evidence="2">The sequence shown here is derived from an EMBL/GenBank/DDBJ whole genome shotgun (WGS) entry which is preliminary data.</text>
</comment>
<keyword evidence="1" id="KW-0853">WD repeat</keyword>
<dbReference type="AlphaFoldDB" id="A0AAD5QV27"/>
<protein>
    <submittedName>
        <fullName evidence="2">Uncharacterized protein</fullName>
    </submittedName>
</protein>
<dbReference type="PANTHER" id="PTHR19920">
    <property type="entry name" value="WD40 PROTEIN CIAO1"/>
    <property type="match status" value="1"/>
</dbReference>
<gene>
    <name evidence="2" type="ORF">KIN20_022867</name>
</gene>
<dbReference type="SMART" id="SM00320">
    <property type="entry name" value="WD40"/>
    <property type="match status" value="2"/>
</dbReference>
<organism evidence="2 3">
    <name type="scientific">Parelaphostrongylus tenuis</name>
    <name type="common">Meningeal worm</name>
    <dbReference type="NCBI Taxonomy" id="148309"/>
    <lineage>
        <taxon>Eukaryota</taxon>
        <taxon>Metazoa</taxon>
        <taxon>Ecdysozoa</taxon>
        <taxon>Nematoda</taxon>
        <taxon>Chromadorea</taxon>
        <taxon>Rhabditida</taxon>
        <taxon>Rhabditina</taxon>
        <taxon>Rhabditomorpha</taxon>
        <taxon>Strongyloidea</taxon>
        <taxon>Metastrongylidae</taxon>
        <taxon>Parelaphostrongylus</taxon>
    </lineage>
</organism>
<reference evidence="2" key="1">
    <citation type="submission" date="2021-06" db="EMBL/GenBank/DDBJ databases">
        <title>Parelaphostrongylus tenuis whole genome reference sequence.</title>
        <authorList>
            <person name="Garwood T.J."/>
            <person name="Larsen P.A."/>
            <person name="Fountain-Jones N.M."/>
            <person name="Garbe J.R."/>
            <person name="Macchietto M.G."/>
            <person name="Kania S.A."/>
            <person name="Gerhold R.W."/>
            <person name="Richards J.E."/>
            <person name="Wolf T.M."/>
        </authorList>
    </citation>
    <scope>NUCLEOTIDE SEQUENCE</scope>
    <source>
        <strain evidence="2">MNPRO001-30</strain>
        <tissue evidence="2">Meninges</tissue>
    </source>
</reference>
<proteinExistence type="predicted"/>
<dbReference type="Gene3D" id="2.130.10.10">
    <property type="entry name" value="YVTN repeat-like/Quinoprotein amine dehydrogenase"/>
    <property type="match status" value="1"/>
</dbReference>
<dbReference type="GO" id="GO:0016226">
    <property type="term" value="P:iron-sulfur cluster assembly"/>
    <property type="evidence" value="ECO:0007669"/>
    <property type="project" value="TreeGrafter"/>
</dbReference>
<name>A0AAD5QV27_PARTN</name>
<dbReference type="InterPro" id="IPR001680">
    <property type="entry name" value="WD40_rpt"/>
</dbReference>
<accession>A0AAD5QV27</accession>
<dbReference type="Pfam" id="PF00400">
    <property type="entry name" value="WD40"/>
    <property type="match status" value="2"/>
</dbReference>
<feature type="non-terminal residue" evidence="2">
    <location>
        <position position="1"/>
    </location>
</feature>
<dbReference type="InterPro" id="IPR015943">
    <property type="entry name" value="WD40/YVTN_repeat-like_dom_sf"/>
</dbReference>
<evidence type="ECO:0000313" key="3">
    <source>
        <dbReference type="Proteomes" id="UP001196413"/>
    </source>
</evidence>
<feature type="repeat" description="WD" evidence="1">
    <location>
        <begin position="65"/>
        <end position="97"/>
    </location>
</feature>
<evidence type="ECO:0000313" key="2">
    <source>
        <dbReference type="EMBL" id="KAJ1363100.1"/>
    </source>
</evidence>
<dbReference type="InterPro" id="IPR036322">
    <property type="entry name" value="WD40_repeat_dom_sf"/>
</dbReference>
<dbReference type="GO" id="GO:0097361">
    <property type="term" value="C:cytosolic [4Fe-4S] assembly targeting complex"/>
    <property type="evidence" value="ECO:0007669"/>
    <property type="project" value="TreeGrafter"/>
</dbReference>
<dbReference type="Proteomes" id="UP001196413">
    <property type="component" value="Unassembled WGS sequence"/>
</dbReference>
<feature type="repeat" description="WD" evidence="1">
    <location>
        <begin position="25"/>
        <end position="50"/>
    </location>
</feature>
<dbReference type="SUPFAM" id="SSF50978">
    <property type="entry name" value="WD40 repeat-like"/>
    <property type="match status" value="1"/>
</dbReference>
<dbReference type="PROSITE" id="PS50294">
    <property type="entry name" value="WD_REPEATS_REGION"/>
    <property type="match status" value="1"/>
</dbReference>
<dbReference type="EMBL" id="JAHQIW010004618">
    <property type="protein sequence ID" value="KAJ1363100.1"/>
    <property type="molecule type" value="Genomic_DNA"/>
</dbReference>
<dbReference type="PANTHER" id="PTHR19920:SF0">
    <property type="entry name" value="CYTOSOLIC IRON-SULFUR PROTEIN ASSEMBLY PROTEIN CIAO1-RELATED"/>
    <property type="match status" value="1"/>
</dbReference>